<evidence type="ECO:0000313" key="1">
    <source>
        <dbReference type="EMBL" id="KAH3881254.1"/>
    </source>
</evidence>
<protein>
    <submittedName>
        <fullName evidence="1">Uncharacterized protein</fullName>
    </submittedName>
</protein>
<dbReference type="EMBL" id="JAIWYP010000001">
    <property type="protein sequence ID" value="KAH3881254.1"/>
    <property type="molecule type" value="Genomic_DNA"/>
</dbReference>
<gene>
    <name evidence="1" type="ORF">DPMN_005178</name>
</gene>
<comment type="caution">
    <text evidence="1">The sequence shown here is derived from an EMBL/GenBank/DDBJ whole genome shotgun (WGS) entry which is preliminary data.</text>
</comment>
<evidence type="ECO:0000313" key="2">
    <source>
        <dbReference type="Proteomes" id="UP000828390"/>
    </source>
</evidence>
<accession>A0A9D4MSR3</accession>
<dbReference type="AlphaFoldDB" id="A0A9D4MSR3"/>
<proteinExistence type="predicted"/>
<reference evidence="1" key="2">
    <citation type="submission" date="2020-11" db="EMBL/GenBank/DDBJ databases">
        <authorList>
            <person name="McCartney M.A."/>
            <person name="Auch B."/>
            <person name="Kono T."/>
            <person name="Mallez S."/>
            <person name="Becker A."/>
            <person name="Gohl D.M."/>
            <person name="Silverstein K.A.T."/>
            <person name="Koren S."/>
            <person name="Bechman K.B."/>
            <person name="Herman A."/>
            <person name="Abrahante J.E."/>
            <person name="Garbe J."/>
        </authorList>
    </citation>
    <scope>NUCLEOTIDE SEQUENCE</scope>
    <source>
        <strain evidence="1">Duluth1</strain>
        <tissue evidence="1">Whole animal</tissue>
    </source>
</reference>
<keyword evidence="2" id="KW-1185">Reference proteome</keyword>
<sequence>MNPTTRPKMLIILLVPDKSRCDNRQHTGYLPMGIGYISLYHQFWTTVCFTLSANIEDLSFLSEQDHTGAWKPTTIWQRHLWLLTFAPDRHFQDMAPDGRKDGRTDNAKTISLRLWRGTAENIPHPPDLPEKFQTFFSPVVCLPHLAEALYHTQKLSAPCKTINILFQLLTSVRR</sequence>
<organism evidence="1 2">
    <name type="scientific">Dreissena polymorpha</name>
    <name type="common">Zebra mussel</name>
    <name type="synonym">Mytilus polymorpha</name>
    <dbReference type="NCBI Taxonomy" id="45954"/>
    <lineage>
        <taxon>Eukaryota</taxon>
        <taxon>Metazoa</taxon>
        <taxon>Spiralia</taxon>
        <taxon>Lophotrochozoa</taxon>
        <taxon>Mollusca</taxon>
        <taxon>Bivalvia</taxon>
        <taxon>Autobranchia</taxon>
        <taxon>Heteroconchia</taxon>
        <taxon>Euheterodonta</taxon>
        <taxon>Imparidentia</taxon>
        <taxon>Neoheterodontei</taxon>
        <taxon>Myida</taxon>
        <taxon>Dreissenoidea</taxon>
        <taxon>Dreissenidae</taxon>
        <taxon>Dreissena</taxon>
    </lineage>
</organism>
<dbReference type="Proteomes" id="UP000828390">
    <property type="component" value="Unassembled WGS sequence"/>
</dbReference>
<reference evidence="1" key="1">
    <citation type="journal article" date="2019" name="bioRxiv">
        <title>The Genome of the Zebra Mussel, Dreissena polymorpha: A Resource for Invasive Species Research.</title>
        <authorList>
            <person name="McCartney M.A."/>
            <person name="Auch B."/>
            <person name="Kono T."/>
            <person name="Mallez S."/>
            <person name="Zhang Y."/>
            <person name="Obille A."/>
            <person name="Becker A."/>
            <person name="Abrahante J.E."/>
            <person name="Garbe J."/>
            <person name="Badalamenti J.P."/>
            <person name="Herman A."/>
            <person name="Mangelson H."/>
            <person name="Liachko I."/>
            <person name="Sullivan S."/>
            <person name="Sone E.D."/>
            <person name="Koren S."/>
            <person name="Silverstein K.A.T."/>
            <person name="Beckman K.B."/>
            <person name="Gohl D.M."/>
        </authorList>
    </citation>
    <scope>NUCLEOTIDE SEQUENCE</scope>
    <source>
        <strain evidence="1">Duluth1</strain>
        <tissue evidence="1">Whole animal</tissue>
    </source>
</reference>
<name>A0A9D4MSR3_DREPO</name>